<feature type="region of interest" description="Disordered" evidence="1">
    <location>
        <begin position="59"/>
        <end position="83"/>
    </location>
</feature>
<dbReference type="Proteomes" id="UP000652761">
    <property type="component" value="Unassembled WGS sequence"/>
</dbReference>
<proteinExistence type="predicted"/>
<accession>A0A843USA2</accession>
<evidence type="ECO:0000313" key="3">
    <source>
        <dbReference type="Proteomes" id="UP000652761"/>
    </source>
</evidence>
<evidence type="ECO:0000313" key="2">
    <source>
        <dbReference type="EMBL" id="MQL83713.1"/>
    </source>
</evidence>
<gene>
    <name evidence="2" type="ORF">Taro_016209</name>
</gene>
<name>A0A843USA2_COLES</name>
<comment type="caution">
    <text evidence="2">The sequence shown here is derived from an EMBL/GenBank/DDBJ whole genome shotgun (WGS) entry which is preliminary data.</text>
</comment>
<organism evidence="2 3">
    <name type="scientific">Colocasia esculenta</name>
    <name type="common">Wild taro</name>
    <name type="synonym">Arum esculentum</name>
    <dbReference type="NCBI Taxonomy" id="4460"/>
    <lineage>
        <taxon>Eukaryota</taxon>
        <taxon>Viridiplantae</taxon>
        <taxon>Streptophyta</taxon>
        <taxon>Embryophyta</taxon>
        <taxon>Tracheophyta</taxon>
        <taxon>Spermatophyta</taxon>
        <taxon>Magnoliopsida</taxon>
        <taxon>Liliopsida</taxon>
        <taxon>Araceae</taxon>
        <taxon>Aroideae</taxon>
        <taxon>Colocasieae</taxon>
        <taxon>Colocasia</taxon>
    </lineage>
</organism>
<evidence type="ECO:0000256" key="1">
    <source>
        <dbReference type="SAM" id="MobiDB-lite"/>
    </source>
</evidence>
<dbReference type="AlphaFoldDB" id="A0A843USA2"/>
<protein>
    <submittedName>
        <fullName evidence="2">Uncharacterized protein</fullName>
    </submittedName>
</protein>
<dbReference type="EMBL" id="NMUH01000713">
    <property type="protein sequence ID" value="MQL83713.1"/>
    <property type="molecule type" value="Genomic_DNA"/>
</dbReference>
<keyword evidence="3" id="KW-1185">Reference proteome</keyword>
<sequence length="186" mass="20924">MPGYNAILGRGLIGRLKVVPSSLHQKMKFPTPGGVGEVLGSQPESRRCYVLSLGDKRPIADPEVLPTPAEQPSTSRGSPAEDLLPVRVDGDPEHVLYIGAPLPEAEQQRYKAFLLANLDVFAWSDNELPGIPPEVMMHHLHLDPRVPPVQQRQRPVNQERQIVIHDHKSSLHRAPRWMWRPLRPNH</sequence>
<dbReference type="OrthoDB" id="1937476at2759"/>
<reference evidence="2" key="1">
    <citation type="submission" date="2017-07" db="EMBL/GenBank/DDBJ databases">
        <title>Taro Niue Genome Assembly and Annotation.</title>
        <authorList>
            <person name="Atibalentja N."/>
            <person name="Keating K."/>
            <person name="Fields C.J."/>
        </authorList>
    </citation>
    <scope>NUCLEOTIDE SEQUENCE</scope>
    <source>
        <strain evidence="2">Niue_2</strain>
        <tissue evidence="2">Leaf</tissue>
    </source>
</reference>